<dbReference type="PANTHER" id="PTHR28077">
    <property type="entry name" value="INOSITOL PHOSPHORYLCERAMIDE SYNTHASE REGULATORY SUBUNIT KEI1"/>
    <property type="match status" value="1"/>
</dbReference>
<evidence type="ECO:0000256" key="1">
    <source>
        <dbReference type="SAM" id="MobiDB-lite"/>
    </source>
</evidence>
<feature type="transmembrane region" description="Helical" evidence="2">
    <location>
        <begin position="88"/>
        <end position="114"/>
    </location>
</feature>
<proteinExistence type="predicted"/>
<dbReference type="Pfam" id="PF08552">
    <property type="entry name" value="Kei1"/>
    <property type="match status" value="1"/>
</dbReference>
<feature type="transmembrane region" description="Helical" evidence="2">
    <location>
        <begin position="12"/>
        <end position="36"/>
    </location>
</feature>
<reference evidence="3 4" key="1">
    <citation type="journal article" date="2019" name="New Phytol.">
        <title>Comparative genomics reveals unique wood-decay strategies and fruiting body development in the Schizophyllaceae.</title>
        <authorList>
            <person name="Almasi E."/>
            <person name="Sahu N."/>
            <person name="Krizsan K."/>
            <person name="Balint B."/>
            <person name="Kovacs G.M."/>
            <person name="Kiss B."/>
            <person name="Cseklye J."/>
            <person name="Drula E."/>
            <person name="Henrissat B."/>
            <person name="Nagy I."/>
            <person name="Chovatia M."/>
            <person name="Adam C."/>
            <person name="LaButti K."/>
            <person name="Lipzen A."/>
            <person name="Riley R."/>
            <person name="Grigoriev I.V."/>
            <person name="Nagy L.G."/>
        </authorList>
    </citation>
    <scope>NUCLEOTIDE SEQUENCE [LARGE SCALE GENOMIC DNA]</scope>
    <source>
        <strain evidence="3 4">NL-1724</strain>
    </source>
</reference>
<comment type="caution">
    <text evidence="3">The sequence shown here is derived from an EMBL/GenBank/DDBJ whole genome shotgun (WGS) entry which is preliminary data.</text>
</comment>
<feature type="transmembrane region" description="Helical" evidence="2">
    <location>
        <begin position="56"/>
        <end position="76"/>
    </location>
</feature>
<dbReference type="InterPro" id="IPR013862">
    <property type="entry name" value="Kei1"/>
</dbReference>
<keyword evidence="4" id="KW-1185">Reference proteome</keyword>
<dbReference type="STRING" id="97359.A0A550C2Z5"/>
<dbReference type="OrthoDB" id="3338076at2759"/>
<gene>
    <name evidence="3" type="ORF">BD626DRAFT_572991</name>
</gene>
<dbReference type="GO" id="GO:0000139">
    <property type="term" value="C:Golgi membrane"/>
    <property type="evidence" value="ECO:0007669"/>
    <property type="project" value="TreeGrafter"/>
</dbReference>
<evidence type="ECO:0000256" key="2">
    <source>
        <dbReference type="SAM" id="Phobius"/>
    </source>
</evidence>
<keyword evidence="2" id="KW-0812">Transmembrane</keyword>
<name>A0A550C2Z5_9AGAR</name>
<dbReference type="Proteomes" id="UP000320762">
    <property type="component" value="Unassembled WGS sequence"/>
</dbReference>
<evidence type="ECO:0000313" key="3">
    <source>
        <dbReference type="EMBL" id="TRM59163.1"/>
    </source>
</evidence>
<dbReference type="PANTHER" id="PTHR28077:SF1">
    <property type="entry name" value="INOSITOL PHOSPHORYLCERAMIDE SYNTHASE REGULATORY SUBUNIT KEI1"/>
    <property type="match status" value="1"/>
</dbReference>
<dbReference type="GO" id="GO:0070917">
    <property type="term" value="F:inositol phosphoceramide synthase regulator activity"/>
    <property type="evidence" value="ECO:0007669"/>
    <property type="project" value="InterPro"/>
</dbReference>
<keyword evidence="2" id="KW-0472">Membrane</keyword>
<feature type="transmembrane region" description="Helical" evidence="2">
    <location>
        <begin position="161"/>
        <end position="184"/>
    </location>
</feature>
<sequence>MKLTLRPEWRLYPLASFFGVLDLKSGVVVALLFALLNKVAGVYGLIATLTGAGGSFAQISLYLYSTVALVAIVLGLKAVQREDAKQTLYFAHFFFFDHALSTAWVVWFAIVWWFQTPHDGRRQANSAAQEAMMHAAPPHEPMTDAQRVAAAMAIWQQEKGFAAAIIIMSWLSKFYLALLIYSYATHLRKGSYRALPLSRSSPLIPSSVPAHYDDTALGLGEDEDVDDFYRVPLRTPVGHKPGQGSAGSLADFVSAPRGPGKSALGNGNGDIVFDADERR</sequence>
<dbReference type="EMBL" id="VDMD01000030">
    <property type="protein sequence ID" value="TRM59163.1"/>
    <property type="molecule type" value="Genomic_DNA"/>
</dbReference>
<dbReference type="GO" id="GO:0006673">
    <property type="term" value="P:inositol phosphoceramide metabolic process"/>
    <property type="evidence" value="ECO:0007669"/>
    <property type="project" value="InterPro"/>
</dbReference>
<protein>
    <submittedName>
        <fullName evidence="3">Inositolphosphorylceramide synthase subunit Kei1-domain-containing protein</fullName>
    </submittedName>
</protein>
<accession>A0A550C2Z5</accession>
<dbReference type="AlphaFoldDB" id="A0A550C2Z5"/>
<evidence type="ECO:0000313" key="4">
    <source>
        <dbReference type="Proteomes" id="UP000320762"/>
    </source>
</evidence>
<organism evidence="3 4">
    <name type="scientific">Schizophyllum amplum</name>
    <dbReference type="NCBI Taxonomy" id="97359"/>
    <lineage>
        <taxon>Eukaryota</taxon>
        <taxon>Fungi</taxon>
        <taxon>Dikarya</taxon>
        <taxon>Basidiomycota</taxon>
        <taxon>Agaricomycotina</taxon>
        <taxon>Agaricomycetes</taxon>
        <taxon>Agaricomycetidae</taxon>
        <taxon>Agaricales</taxon>
        <taxon>Schizophyllaceae</taxon>
        <taxon>Schizophyllum</taxon>
    </lineage>
</organism>
<feature type="region of interest" description="Disordered" evidence="1">
    <location>
        <begin position="257"/>
        <end position="279"/>
    </location>
</feature>
<dbReference type="GO" id="GO:0070916">
    <property type="term" value="C:inositol phosphoceramide synthase complex"/>
    <property type="evidence" value="ECO:0007669"/>
    <property type="project" value="TreeGrafter"/>
</dbReference>
<keyword evidence="2" id="KW-1133">Transmembrane helix</keyword>